<sequence>MSKKARKWQECPRKPRNGRDVRESQEMAEMSKQTKKWQKHPEKSINDGNIENYSGESRNDGKNPMMSANGRSRCLQKYPDEEKLQKSQKGQRIATKFFKG</sequence>
<protein>
    <submittedName>
        <fullName evidence="2">Uncharacterized protein</fullName>
    </submittedName>
</protein>
<feature type="region of interest" description="Disordered" evidence="1">
    <location>
        <begin position="1"/>
        <end position="73"/>
    </location>
</feature>
<feature type="region of interest" description="Disordered" evidence="1">
    <location>
        <begin position="81"/>
        <end position="100"/>
    </location>
</feature>
<evidence type="ECO:0000313" key="2">
    <source>
        <dbReference type="EMBL" id="MQM05857.1"/>
    </source>
</evidence>
<name>A0A843WEJ5_COLES</name>
<proteinExistence type="predicted"/>
<evidence type="ECO:0000256" key="1">
    <source>
        <dbReference type="SAM" id="MobiDB-lite"/>
    </source>
</evidence>
<keyword evidence="3" id="KW-1185">Reference proteome</keyword>
<accession>A0A843WEJ5</accession>
<feature type="compositionally biased region" description="Polar residues" evidence="1">
    <location>
        <begin position="46"/>
        <end position="56"/>
    </location>
</feature>
<reference evidence="2" key="1">
    <citation type="submission" date="2017-07" db="EMBL/GenBank/DDBJ databases">
        <title>Taro Niue Genome Assembly and Annotation.</title>
        <authorList>
            <person name="Atibalentja N."/>
            <person name="Keating K."/>
            <person name="Fields C.J."/>
        </authorList>
    </citation>
    <scope>NUCLEOTIDE SEQUENCE</scope>
    <source>
        <strain evidence="2">Niue_2</strain>
        <tissue evidence="2">Leaf</tissue>
    </source>
</reference>
<comment type="caution">
    <text evidence="2">The sequence shown here is derived from an EMBL/GenBank/DDBJ whole genome shotgun (WGS) entry which is preliminary data.</text>
</comment>
<dbReference type="EMBL" id="NMUH01003490">
    <property type="protein sequence ID" value="MQM05857.1"/>
    <property type="molecule type" value="Genomic_DNA"/>
</dbReference>
<dbReference type="Proteomes" id="UP000652761">
    <property type="component" value="Unassembled WGS sequence"/>
</dbReference>
<feature type="compositionally biased region" description="Basic and acidic residues" evidence="1">
    <location>
        <begin position="7"/>
        <end position="25"/>
    </location>
</feature>
<organism evidence="2 3">
    <name type="scientific">Colocasia esculenta</name>
    <name type="common">Wild taro</name>
    <name type="synonym">Arum esculentum</name>
    <dbReference type="NCBI Taxonomy" id="4460"/>
    <lineage>
        <taxon>Eukaryota</taxon>
        <taxon>Viridiplantae</taxon>
        <taxon>Streptophyta</taxon>
        <taxon>Embryophyta</taxon>
        <taxon>Tracheophyta</taxon>
        <taxon>Spermatophyta</taxon>
        <taxon>Magnoliopsida</taxon>
        <taxon>Liliopsida</taxon>
        <taxon>Araceae</taxon>
        <taxon>Aroideae</taxon>
        <taxon>Colocasieae</taxon>
        <taxon>Colocasia</taxon>
    </lineage>
</organism>
<gene>
    <name evidence="2" type="ORF">Taro_038673</name>
</gene>
<evidence type="ECO:0000313" key="3">
    <source>
        <dbReference type="Proteomes" id="UP000652761"/>
    </source>
</evidence>
<dbReference type="AlphaFoldDB" id="A0A843WEJ5"/>